<name>A0A072VIP9_MEDTR</name>
<dbReference type="PANTHER" id="PTHR45023">
    <property type="match status" value="1"/>
</dbReference>
<reference evidence="2 4" key="2">
    <citation type="journal article" date="2014" name="BMC Genomics">
        <title>An improved genome release (version Mt4.0) for the model legume Medicago truncatula.</title>
        <authorList>
            <person name="Tang H."/>
            <person name="Krishnakumar V."/>
            <person name="Bidwell S."/>
            <person name="Rosen B."/>
            <person name="Chan A."/>
            <person name="Zhou S."/>
            <person name="Gentzbittel L."/>
            <person name="Childs K.L."/>
            <person name="Yandell M."/>
            <person name="Gundlach H."/>
            <person name="Mayer K.F."/>
            <person name="Schwartz D.C."/>
            <person name="Town C.D."/>
        </authorList>
    </citation>
    <scope>GENOME REANNOTATION</scope>
    <source>
        <strain evidence="2">A17</strain>
        <strain evidence="3 4">cv. Jemalong A17</strain>
    </source>
</reference>
<feature type="region of interest" description="Disordered" evidence="1">
    <location>
        <begin position="1"/>
        <end position="45"/>
    </location>
</feature>
<feature type="region of interest" description="Disordered" evidence="1">
    <location>
        <begin position="109"/>
        <end position="128"/>
    </location>
</feature>
<dbReference type="AlphaFoldDB" id="A0A072VIP9"/>
<feature type="compositionally biased region" description="Basic residues" evidence="1">
    <location>
        <begin position="249"/>
        <end position="265"/>
    </location>
</feature>
<dbReference type="Proteomes" id="UP000002051">
    <property type="component" value="Unassembled WGS sequence"/>
</dbReference>
<evidence type="ECO:0000256" key="1">
    <source>
        <dbReference type="SAM" id="MobiDB-lite"/>
    </source>
</evidence>
<keyword evidence="4" id="KW-1185">Reference proteome</keyword>
<feature type="region of interest" description="Disordered" evidence="1">
    <location>
        <begin position="211"/>
        <end position="280"/>
    </location>
</feature>
<dbReference type="PANTHER" id="PTHR45023:SF13">
    <property type="entry name" value="PUTATIVE-RELATED"/>
    <property type="match status" value="1"/>
</dbReference>
<gene>
    <name evidence="2" type="ordered locus">MTR_1g048350</name>
</gene>
<reference evidence="3" key="3">
    <citation type="submission" date="2015-04" db="UniProtKB">
        <authorList>
            <consortium name="EnsemblPlants"/>
        </authorList>
    </citation>
    <scope>IDENTIFICATION</scope>
    <source>
        <strain evidence="3">cv. Jemalong A17</strain>
    </source>
</reference>
<dbReference type="EnsemblPlants" id="KEH41308">
    <property type="protein sequence ID" value="KEH41308"/>
    <property type="gene ID" value="MTR_1g048350"/>
</dbReference>
<protein>
    <submittedName>
        <fullName evidence="2 3">Uncharacterized protein</fullName>
    </submittedName>
</protein>
<feature type="compositionally biased region" description="Polar residues" evidence="1">
    <location>
        <begin position="1"/>
        <end position="16"/>
    </location>
</feature>
<reference evidence="2 4" key="1">
    <citation type="journal article" date="2011" name="Nature">
        <title>The Medicago genome provides insight into the evolution of rhizobial symbioses.</title>
        <authorList>
            <person name="Young N.D."/>
            <person name="Debelle F."/>
            <person name="Oldroyd G.E."/>
            <person name="Geurts R."/>
            <person name="Cannon S.B."/>
            <person name="Udvardi M.K."/>
            <person name="Benedito V.A."/>
            <person name="Mayer K.F."/>
            <person name="Gouzy J."/>
            <person name="Schoof H."/>
            <person name="Van de Peer Y."/>
            <person name="Proost S."/>
            <person name="Cook D.R."/>
            <person name="Meyers B.C."/>
            <person name="Spannagl M."/>
            <person name="Cheung F."/>
            <person name="De Mita S."/>
            <person name="Krishnakumar V."/>
            <person name="Gundlach H."/>
            <person name="Zhou S."/>
            <person name="Mudge J."/>
            <person name="Bharti A.K."/>
            <person name="Murray J.D."/>
            <person name="Naoumkina M.A."/>
            <person name="Rosen B."/>
            <person name="Silverstein K.A."/>
            <person name="Tang H."/>
            <person name="Rombauts S."/>
            <person name="Zhao P.X."/>
            <person name="Zhou P."/>
            <person name="Barbe V."/>
            <person name="Bardou P."/>
            <person name="Bechner M."/>
            <person name="Bellec A."/>
            <person name="Berger A."/>
            <person name="Berges H."/>
            <person name="Bidwell S."/>
            <person name="Bisseling T."/>
            <person name="Choisne N."/>
            <person name="Couloux A."/>
            <person name="Denny R."/>
            <person name="Deshpande S."/>
            <person name="Dai X."/>
            <person name="Doyle J.J."/>
            <person name="Dudez A.M."/>
            <person name="Farmer A.D."/>
            <person name="Fouteau S."/>
            <person name="Franken C."/>
            <person name="Gibelin C."/>
            <person name="Gish J."/>
            <person name="Goldstein S."/>
            <person name="Gonzalez A.J."/>
            <person name="Green P.J."/>
            <person name="Hallab A."/>
            <person name="Hartog M."/>
            <person name="Hua A."/>
            <person name="Humphray S.J."/>
            <person name="Jeong D.H."/>
            <person name="Jing Y."/>
            <person name="Jocker A."/>
            <person name="Kenton S.M."/>
            <person name="Kim D.J."/>
            <person name="Klee K."/>
            <person name="Lai H."/>
            <person name="Lang C."/>
            <person name="Lin S."/>
            <person name="Macmil S.L."/>
            <person name="Magdelenat G."/>
            <person name="Matthews L."/>
            <person name="McCorrison J."/>
            <person name="Monaghan E.L."/>
            <person name="Mun J.H."/>
            <person name="Najar F.Z."/>
            <person name="Nicholson C."/>
            <person name="Noirot C."/>
            <person name="O'Bleness M."/>
            <person name="Paule C.R."/>
            <person name="Poulain J."/>
            <person name="Prion F."/>
            <person name="Qin B."/>
            <person name="Qu C."/>
            <person name="Retzel E.F."/>
            <person name="Riddle C."/>
            <person name="Sallet E."/>
            <person name="Samain S."/>
            <person name="Samson N."/>
            <person name="Sanders I."/>
            <person name="Saurat O."/>
            <person name="Scarpelli C."/>
            <person name="Schiex T."/>
            <person name="Segurens B."/>
            <person name="Severin A.J."/>
            <person name="Sherrier D.J."/>
            <person name="Shi R."/>
            <person name="Sims S."/>
            <person name="Singer S.R."/>
            <person name="Sinharoy S."/>
            <person name="Sterck L."/>
            <person name="Viollet A."/>
            <person name="Wang B.B."/>
            <person name="Wang K."/>
            <person name="Wang M."/>
            <person name="Wang X."/>
            <person name="Warfsmann J."/>
            <person name="Weissenbach J."/>
            <person name="White D.D."/>
            <person name="White J.D."/>
            <person name="Wiley G.B."/>
            <person name="Wincker P."/>
            <person name="Xing Y."/>
            <person name="Yang L."/>
            <person name="Yao Z."/>
            <person name="Ying F."/>
            <person name="Zhai J."/>
            <person name="Zhou L."/>
            <person name="Zuber A."/>
            <person name="Denarie J."/>
            <person name="Dixon R.A."/>
            <person name="May G.D."/>
            <person name="Schwartz D.C."/>
            <person name="Rogers J."/>
            <person name="Quetier F."/>
            <person name="Town C.D."/>
            <person name="Roe B.A."/>
        </authorList>
    </citation>
    <scope>NUCLEOTIDE SEQUENCE [LARGE SCALE GENOMIC DNA]</scope>
    <source>
        <strain evidence="2">A17</strain>
        <strain evidence="3 4">cv. Jemalong A17</strain>
    </source>
</reference>
<evidence type="ECO:0000313" key="2">
    <source>
        <dbReference type="EMBL" id="KEH41308.1"/>
    </source>
</evidence>
<sequence>MDPNNNHLNTQNSSDYPFSYQNPNNYQHPNQFPNQHPQNMPNFGFASNFNHPSSVPNVNPYYRFMMGYSSQTPPFNGYMPMVNENFQNVGEFPEFSTQINRGGMTRANEVTPIPEDSTPKSKKIQQPSWNTKQNLVLISEWIKYETCSVDKRNQTGEAYSGAKRLQGSGWLETDVLAKAHELYECGKNVQFTLMEEWHALRDQPCYGSQVGGNIGSGSSGSKRSHDGDACGSNSVGSSARPIGREAAKRKVKRKARTLPWRRWKRSGLNSNNSRSKSLNN</sequence>
<dbReference type="EMBL" id="CM001217">
    <property type="protein sequence ID" value="KEH41308.1"/>
    <property type="molecule type" value="Genomic_DNA"/>
</dbReference>
<proteinExistence type="predicted"/>
<evidence type="ECO:0000313" key="4">
    <source>
        <dbReference type="Proteomes" id="UP000002051"/>
    </source>
</evidence>
<dbReference type="HOGENOM" id="CLU_060433_0_0_1"/>
<evidence type="ECO:0000313" key="3">
    <source>
        <dbReference type="EnsemblPlants" id="KEH41308"/>
    </source>
</evidence>
<feature type="compositionally biased region" description="Low complexity" evidence="1">
    <location>
        <begin position="20"/>
        <end position="43"/>
    </location>
</feature>
<organism evidence="2 4">
    <name type="scientific">Medicago truncatula</name>
    <name type="common">Barrel medic</name>
    <name type="synonym">Medicago tribuloides</name>
    <dbReference type="NCBI Taxonomy" id="3880"/>
    <lineage>
        <taxon>Eukaryota</taxon>
        <taxon>Viridiplantae</taxon>
        <taxon>Streptophyta</taxon>
        <taxon>Embryophyta</taxon>
        <taxon>Tracheophyta</taxon>
        <taxon>Spermatophyta</taxon>
        <taxon>Magnoliopsida</taxon>
        <taxon>eudicotyledons</taxon>
        <taxon>Gunneridae</taxon>
        <taxon>Pentapetalae</taxon>
        <taxon>rosids</taxon>
        <taxon>fabids</taxon>
        <taxon>Fabales</taxon>
        <taxon>Fabaceae</taxon>
        <taxon>Papilionoideae</taxon>
        <taxon>50 kb inversion clade</taxon>
        <taxon>NPAAA clade</taxon>
        <taxon>Hologalegina</taxon>
        <taxon>IRL clade</taxon>
        <taxon>Trifolieae</taxon>
        <taxon>Medicago</taxon>
    </lineage>
</organism>
<accession>A0A072VIP9</accession>
<feature type="compositionally biased region" description="Low complexity" evidence="1">
    <location>
        <begin position="266"/>
        <end position="280"/>
    </location>
</feature>